<dbReference type="Pfam" id="PF13417">
    <property type="entry name" value="GST_N_3"/>
    <property type="match status" value="1"/>
</dbReference>
<accession>A0A9P0CEJ0</accession>
<dbReference type="PROSITE" id="PS50405">
    <property type="entry name" value="GST_CTER"/>
    <property type="match status" value="1"/>
</dbReference>
<evidence type="ECO:0000313" key="5">
    <source>
        <dbReference type="Proteomes" id="UP001153636"/>
    </source>
</evidence>
<dbReference type="CDD" id="cd03045">
    <property type="entry name" value="GST_N_Delta_Epsilon"/>
    <property type="match status" value="1"/>
</dbReference>
<name>A0A9P0CEJ0_9CUCU</name>
<dbReference type="EMBL" id="OV651824">
    <property type="protein sequence ID" value="CAH1102057.1"/>
    <property type="molecule type" value="Genomic_DNA"/>
</dbReference>
<dbReference type="SFLD" id="SFLDG00358">
    <property type="entry name" value="Main_(cytGST)"/>
    <property type="match status" value="1"/>
</dbReference>
<comment type="subunit">
    <text evidence="1">Homodimer.</text>
</comment>
<dbReference type="GO" id="GO:0006749">
    <property type="term" value="P:glutathione metabolic process"/>
    <property type="evidence" value="ECO:0007669"/>
    <property type="project" value="TreeGrafter"/>
</dbReference>
<dbReference type="Proteomes" id="UP001153636">
    <property type="component" value="Chromosome 12"/>
</dbReference>
<dbReference type="InterPro" id="IPR010987">
    <property type="entry name" value="Glutathione-S-Trfase_C-like"/>
</dbReference>
<dbReference type="PANTHER" id="PTHR43969:SF9">
    <property type="entry name" value="GLUTATHIONE S TRANSFERASE D10, ISOFORM A-RELATED"/>
    <property type="match status" value="1"/>
</dbReference>
<dbReference type="OrthoDB" id="2309723at2759"/>
<dbReference type="InterPro" id="IPR036282">
    <property type="entry name" value="Glutathione-S-Trfase_C_sf"/>
</dbReference>
<dbReference type="Gene3D" id="3.40.30.10">
    <property type="entry name" value="Glutaredoxin"/>
    <property type="match status" value="1"/>
</dbReference>
<dbReference type="Pfam" id="PF00043">
    <property type="entry name" value="GST_C"/>
    <property type="match status" value="1"/>
</dbReference>
<evidence type="ECO:0000259" key="3">
    <source>
        <dbReference type="PROSITE" id="PS50405"/>
    </source>
</evidence>
<evidence type="ECO:0000259" key="2">
    <source>
        <dbReference type="PROSITE" id="PS50404"/>
    </source>
</evidence>
<dbReference type="CDD" id="cd03177">
    <property type="entry name" value="GST_C_Delta_Epsilon"/>
    <property type="match status" value="1"/>
</dbReference>
<dbReference type="SUPFAM" id="SSF52833">
    <property type="entry name" value="Thioredoxin-like"/>
    <property type="match status" value="1"/>
</dbReference>
<dbReference type="FunFam" id="3.40.30.10:FF:000034">
    <property type="entry name" value="glutathione S-transferase 1"/>
    <property type="match status" value="1"/>
</dbReference>
<gene>
    <name evidence="4" type="ORF">PSYICH_LOCUS3508</name>
</gene>
<feature type="domain" description="GST C-terminal" evidence="3">
    <location>
        <begin position="88"/>
        <end position="218"/>
    </location>
</feature>
<dbReference type="SUPFAM" id="SSF47616">
    <property type="entry name" value="GST C-terminal domain-like"/>
    <property type="match status" value="1"/>
</dbReference>
<organism evidence="4 5">
    <name type="scientific">Psylliodes chrysocephalus</name>
    <dbReference type="NCBI Taxonomy" id="3402493"/>
    <lineage>
        <taxon>Eukaryota</taxon>
        <taxon>Metazoa</taxon>
        <taxon>Ecdysozoa</taxon>
        <taxon>Arthropoda</taxon>
        <taxon>Hexapoda</taxon>
        <taxon>Insecta</taxon>
        <taxon>Pterygota</taxon>
        <taxon>Neoptera</taxon>
        <taxon>Endopterygota</taxon>
        <taxon>Coleoptera</taxon>
        <taxon>Polyphaga</taxon>
        <taxon>Cucujiformia</taxon>
        <taxon>Chrysomeloidea</taxon>
        <taxon>Chrysomelidae</taxon>
        <taxon>Galerucinae</taxon>
        <taxon>Alticini</taxon>
        <taxon>Psylliodes</taxon>
    </lineage>
</organism>
<dbReference type="InterPro" id="IPR036249">
    <property type="entry name" value="Thioredoxin-like_sf"/>
</dbReference>
<dbReference type="SFLD" id="SFLDG01153">
    <property type="entry name" value="Main.4:_Theta-like"/>
    <property type="match status" value="1"/>
</dbReference>
<dbReference type="AlphaFoldDB" id="A0A9P0CEJ0"/>
<feature type="domain" description="GST N-terminal" evidence="2">
    <location>
        <begin position="1"/>
        <end position="82"/>
    </location>
</feature>
<dbReference type="PANTHER" id="PTHR43969">
    <property type="entry name" value="GLUTATHIONE S TRANSFERASE D10, ISOFORM A-RELATED"/>
    <property type="match status" value="1"/>
</dbReference>
<evidence type="ECO:0008006" key="6">
    <source>
        <dbReference type="Google" id="ProtNLM"/>
    </source>
</evidence>
<protein>
    <recommendedName>
        <fullName evidence="6">Glutathione S-transferase</fullName>
    </recommendedName>
</protein>
<dbReference type="Gene3D" id="1.20.1050.10">
    <property type="match status" value="1"/>
</dbReference>
<dbReference type="SFLD" id="SFLDS00019">
    <property type="entry name" value="Glutathione_Transferase_(cytos"/>
    <property type="match status" value="1"/>
</dbReference>
<dbReference type="InterPro" id="IPR004045">
    <property type="entry name" value="Glutathione_S-Trfase_N"/>
</dbReference>
<reference evidence="4" key="1">
    <citation type="submission" date="2022-01" db="EMBL/GenBank/DDBJ databases">
        <authorList>
            <person name="King R."/>
        </authorList>
    </citation>
    <scope>NUCLEOTIDE SEQUENCE</scope>
</reference>
<dbReference type="GO" id="GO:0004364">
    <property type="term" value="F:glutathione transferase activity"/>
    <property type="evidence" value="ECO:0007669"/>
    <property type="project" value="TreeGrafter"/>
</dbReference>
<sequence>MAPNLYYMSASPAARSVDMCTKAIGLDLNIIEVDLRKGAHLSAEYLKLNPQHTVPLLDDDGFVLADSHAIMTYLVSKYGKDETLYPKDLKQRAIVDHRLHFDSNILYVRGLLIGRSLLFEGAKSIDPKLLASLEEAFSITEQFLERSKYVAGDQLTIADFSFVTCITSWSGAFAPLTEDKFPKICAWIKKMQQLPYYRECNQVGLDIYLGAIKDKLSK</sequence>
<evidence type="ECO:0000313" key="4">
    <source>
        <dbReference type="EMBL" id="CAH1102057.1"/>
    </source>
</evidence>
<dbReference type="InterPro" id="IPR040079">
    <property type="entry name" value="Glutathione_S-Trfase"/>
</dbReference>
<proteinExistence type="predicted"/>
<keyword evidence="5" id="KW-1185">Reference proteome</keyword>
<dbReference type="InterPro" id="IPR004046">
    <property type="entry name" value="GST_C"/>
</dbReference>
<dbReference type="PROSITE" id="PS50404">
    <property type="entry name" value="GST_NTER"/>
    <property type="match status" value="1"/>
</dbReference>
<evidence type="ECO:0000256" key="1">
    <source>
        <dbReference type="ARBA" id="ARBA00011738"/>
    </source>
</evidence>
<dbReference type="FunFam" id="1.20.1050.10:FF:000007">
    <property type="entry name" value="Glutathione S-transferase 1-1"/>
    <property type="match status" value="1"/>
</dbReference>